<dbReference type="Gene3D" id="3.40.50.300">
    <property type="entry name" value="P-loop containing nucleotide triphosphate hydrolases"/>
    <property type="match status" value="2"/>
</dbReference>
<evidence type="ECO:0000313" key="5">
    <source>
        <dbReference type="EMBL" id="KOS20018.1"/>
    </source>
</evidence>
<proteinExistence type="predicted"/>
<dbReference type="PANTHER" id="PTHR11566:SF149">
    <property type="entry name" value="GTPASE, PUTATIVE (AFU_ORTHOLOGUE AFUA_6G11890)-RELATED"/>
    <property type="match status" value="1"/>
</dbReference>
<dbReference type="InterPro" id="IPR022812">
    <property type="entry name" value="Dynamin"/>
</dbReference>
<dbReference type="InterPro" id="IPR020850">
    <property type="entry name" value="GED_dom"/>
</dbReference>
<dbReference type="CDD" id="cd08771">
    <property type="entry name" value="DLP_1"/>
    <property type="match status" value="1"/>
</dbReference>
<dbReference type="Proteomes" id="UP000053831">
    <property type="component" value="Unassembled WGS sequence"/>
</dbReference>
<dbReference type="GO" id="GO:0016020">
    <property type="term" value="C:membrane"/>
    <property type="evidence" value="ECO:0007669"/>
    <property type="project" value="TreeGrafter"/>
</dbReference>
<dbReference type="GO" id="GO:0008017">
    <property type="term" value="F:microtubule binding"/>
    <property type="evidence" value="ECO:0007669"/>
    <property type="project" value="TreeGrafter"/>
</dbReference>
<dbReference type="GO" id="GO:0003924">
    <property type="term" value="F:GTPase activity"/>
    <property type="evidence" value="ECO:0007669"/>
    <property type="project" value="InterPro"/>
</dbReference>
<keyword evidence="6" id="KW-1185">Reference proteome</keyword>
<keyword evidence="1" id="KW-0547">Nucleotide-binding</keyword>
<dbReference type="InterPro" id="IPR000375">
    <property type="entry name" value="Dynamin_stalk"/>
</dbReference>
<name>A0A0M8MWF3_ESCWE</name>
<protein>
    <submittedName>
        <fullName evidence="5">Interferon-induced GTP-binding protein Mx</fullName>
    </submittedName>
</protein>
<accession>A0A0M8MWF3</accession>
<feature type="domain" description="GED" evidence="4">
    <location>
        <begin position="564"/>
        <end position="655"/>
    </location>
</feature>
<dbReference type="InterPro" id="IPR045063">
    <property type="entry name" value="Dynamin_N"/>
</dbReference>
<dbReference type="SMART" id="SM00053">
    <property type="entry name" value="DYNc"/>
    <property type="match status" value="1"/>
</dbReference>
<evidence type="ECO:0000256" key="2">
    <source>
        <dbReference type="ARBA" id="ARBA00023134"/>
    </source>
</evidence>
<evidence type="ECO:0000259" key="4">
    <source>
        <dbReference type="PROSITE" id="PS51388"/>
    </source>
</evidence>
<dbReference type="GO" id="GO:0005525">
    <property type="term" value="F:GTP binding"/>
    <property type="evidence" value="ECO:0007669"/>
    <property type="project" value="InterPro"/>
</dbReference>
<feature type="region of interest" description="Disordered" evidence="3">
    <location>
        <begin position="217"/>
        <end position="237"/>
    </location>
</feature>
<dbReference type="EMBL" id="LGSR01000019">
    <property type="protein sequence ID" value="KOS20018.1"/>
    <property type="molecule type" value="Genomic_DNA"/>
</dbReference>
<dbReference type="Pfam" id="PF01031">
    <property type="entry name" value="Dynamin_M"/>
    <property type="match status" value="1"/>
</dbReference>
<dbReference type="PROSITE" id="PS51388">
    <property type="entry name" value="GED"/>
    <property type="match status" value="1"/>
</dbReference>
<evidence type="ECO:0000256" key="3">
    <source>
        <dbReference type="SAM" id="MobiDB-lite"/>
    </source>
</evidence>
<dbReference type="GO" id="GO:0006897">
    <property type="term" value="P:endocytosis"/>
    <property type="evidence" value="ECO:0007669"/>
    <property type="project" value="TreeGrafter"/>
</dbReference>
<dbReference type="GO" id="GO:0005739">
    <property type="term" value="C:mitochondrion"/>
    <property type="evidence" value="ECO:0007669"/>
    <property type="project" value="TreeGrafter"/>
</dbReference>
<gene>
    <name evidence="5" type="ORF">ESCO_005812</name>
</gene>
<sequence>MTKLEVALDSEAISQLGHEQKDLLDTIDSLRNLGVELESLPQIIVVGDKSAGKSSVLEAISRFTKEDLPRIIQEAKELIGIGDGARDFSEEVLRVEISGPDMPHLTLVDLPGLYHSETKDESSEGMTTVDRLAERYMKQKNTLILAVVSAKSDMSLQAVLRRAKKHDPLRERTLGVITKPDKLETGTSEEATYFQLAQNQEPAHTLKLGWHVLRNRDSRENGEGSAGNPRVPDQERDDNERAFLSSGIWENVPFHNKGVEALRSRLSGILTRHIQRSLPGLIEDIENKLSNRQHRLAQLGHPRKSDSERRDYLLQIANRFRDTAQAATRGYYGGRFFSSISHPNANVLGQQHIDPRKLRAVVRNLNCAFDTVLSVNGAARKIQWESHRLEEEEDEAIVPSSLEAWVDVFQAEKPEAIAWSDLKEELEIKAANNQGTQFPGSPNDRLALELFRHQSQRWGSIAEKYLDLVLKAARSFVQLALEYIAELQLKLNELLVHYQDGDAICLEDDFQRRVAKRNRLHLALRVKDILLPHEPSGPNAGLDVETIFNAIKSAPQEKLDNFGLERVAEMMTAYYEMSLRTFTDNVIILAAENCLIAKIPDLLTTMTSYDIDEEKLKRLADEPQLVSRERVRLSKEIQALKHFQQLGRRDSTKPIAQDYGATDAWTQDTEHGVKLN</sequence>
<dbReference type="GO" id="GO:0000266">
    <property type="term" value="P:mitochondrial fission"/>
    <property type="evidence" value="ECO:0007669"/>
    <property type="project" value="TreeGrafter"/>
</dbReference>
<dbReference type="Pfam" id="PF00350">
    <property type="entry name" value="Dynamin_N"/>
    <property type="match status" value="1"/>
</dbReference>
<keyword evidence="2" id="KW-0342">GTP-binding</keyword>
<dbReference type="OrthoDB" id="415706at2759"/>
<dbReference type="InterPro" id="IPR027417">
    <property type="entry name" value="P-loop_NTPase"/>
</dbReference>
<evidence type="ECO:0000313" key="6">
    <source>
        <dbReference type="Proteomes" id="UP000053831"/>
    </source>
</evidence>
<dbReference type="AlphaFoldDB" id="A0A0M8MWF3"/>
<evidence type="ECO:0000256" key="1">
    <source>
        <dbReference type="ARBA" id="ARBA00022741"/>
    </source>
</evidence>
<comment type="caution">
    <text evidence="5">The sequence shown here is derived from an EMBL/GenBank/DDBJ whole genome shotgun (WGS) entry which is preliminary data.</text>
</comment>
<dbReference type="GO" id="GO:0005874">
    <property type="term" value="C:microtubule"/>
    <property type="evidence" value="ECO:0007669"/>
    <property type="project" value="TreeGrafter"/>
</dbReference>
<dbReference type="SUPFAM" id="SSF52540">
    <property type="entry name" value="P-loop containing nucleoside triphosphate hydrolases"/>
    <property type="match status" value="1"/>
</dbReference>
<dbReference type="GO" id="GO:0016559">
    <property type="term" value="P:peroxisome fission"/>
    <property type="evidence" value="ECO:0007669"/>
    <property type="project" value="TreeGrafter"/>
</dbReference>
<dbReference type="PANTHER" id="PTHR11566">
    <property type="entry name" value="DYNAMIN"/>
    <property type="match status" value="1"/>
</dbReference>
<reference evidence="5 6" key="1">
    <citation type="submission" date="2015-07" db="EMBL/GenBank/DDBJ databases">
        <title>The genome of the fungus Escovopsis weberi, a specialized disease agent of ant agriculture.</title>
        <authorList>
            <person name="de Man T.J."/>
            <person name="Stajich J.E."/>
            <person name="Kubicek C.P."/>
            <person name="Chenthamara K."/>
            <person name="Atanasova L."/>
            <person name="Druzhinina I.S."/>
            <person name="Birnbaum S."/>
            <person name="Barribeau S.M."/>
            <person name="Teiling C."/>
            <person name="Suen G."/>
            <person name="Currie C."/>
            <person name="Gerardo N.M."/>
        </authorList>
    </citation>
    <scope>NUCLEOTIDE SEQUENCE [LARGE SCALE GENOMIC DNA]</scope>
</reference>
<dbReference type="GO" id="GO:0048312">
    <property type="term" value="P:intracellular distribution of mitochondria"/>
    <property type="evidence" value="ECO:0007669"/>
    <property type="project" value="TreeGrafter"/>
</dbReference>
<dbReference type="InterPro" id="IPR001401">
    <property type="entry name" value="Dynamin_GTPase"/>
</dbReference>
<dbReference type="STRING" id="150374.A0A0M8MWF3"/>
<organism evidence="5 6">
    <name type="scientific">Escovopsis weberi</name>
    <dbReference type="NCBI Taxonomy" id="150374"/>
    <lineage>
        <taxon>Eukaryota</taxon>
        <taxon>Fungi</taxon>
        <taxon>Dikarya</taxon>
        <taxon>Ascomycota</taxon>
        <taxon>Pezizomycotina</taxon>
        <taxon>Sordariomycetes</taxon>
        <taxon>Hypocreomycetidae</taxon>
        <taxon>Hypocreales</taxon>
        <taxon>Hypocreaceae</taxon>
        <taxon>Escovopsis</taxon>
    </lineage>
</organism>